<evidence type="ECO:0000259" key="1">
    <source>
        <dbReference type="Pfam" id="PF13392"/>
    </source>
</evidence>
<dbReference type="InterPro" id="IPR003615">
    <property type="entry name" value="HNH_nuc"/>
</dbReference>
<dbReference type="Proteomes" id="UP001595867">
    <property type="component" value="Unassembled WGS sequence"/>
</dbReference>
<reference evidence="3" key="1">
    <citation type="journal article" date="2019" name="Int. J. Syst. Evol. Microbiol.">
        <title>The Global Catalogue of Microorganisms (GCM) 10K type strain sequencing project: providing services to taxonomists for standard genome sequencing and annotation.</title>
        <authorList>
            <consortium name="The Broad Institute Genomics Platform"/>
            <consortium name="The Broad Institute Genome Sequencing Center for Infectious Disease"/>
            <person name="Wu L."/>
            <person name="Ma J."/>
        </authorList>
    </citation>
    <scope>NUCLEOTIDE SEQUENCE [LARGE SCALE GENOMIC DNA]</scope>
    <source>
        <strain evidence="3">TBRC 5832</strain>
    </source>
</reference>
<evidence type="ECO:0000313" key="3">
    <source>
        <dbReference type="Proteomes" id="UP001595867"/>
    </source>
</evidence>
<dbReference type="SUPFAM" id="SSF54060">
    <property type="entry name" value="His-Me finger endonucleases"/>
    <property type="match status" value="1"/>
</dbReference>
<gene>
    <name evidence="2" type="ORF">ACFO0C_23920</name>
</gene>
<dbReference type="InterPro" id="IPR044925">
    <property type="entry name" value="His-Me_finger_sf"/>
</dbReference>
<dbReference type="Gene3D" id="3.90.75.10">
    <property type="entry name" value="Homing Intron 3 (I-ppo) Encoded Endonuclease, Chain A"/>
    <property type="match status" value="1"/>
</dbReference>
<organism evidence="2 3">
    <name type="scientific">Actinoplanes subglobosus</name>
    <dbReference type="NCBI Taxonomy" id="1547892"/>
    <lineage>
        <taxon>Bacteria</taxon>
        <taxon>Bacillati</taxon>
        <taxon>Actinomycetota</taxon>
        <taxon>Actinomycetes</taxon>
        <taxon>Micromonosporales</taxon>
        <taxon>Micromonosporaceae</taxon>
        <taxon>Actinoplanes</taxon>
    </lineage>
</organism>
<dbReference type="InterPro" id="IPR044930">
    <property type="entry name" value="Homing_endonuclease_His-Me"/>
</dbReference>
<keyword evidence="2" id="KW-0378">Hydrolase</keyword>
<evidence type="ECO:0000313" key="2">
    <source>
        <dbReference type="EMBL" id="MFC4067990.1"/>
    </source>
</evidence>
<feature type="domain" description="HNH nuclease" evidence="1">
    <location>
        <begin position="31"/>
        <end position="73"/>
    </location>
</feature>
<keyword evidence="2" id="KW-0540">Nuclease</keyword>
<dbReference type="GO" id="GO:0004519">
    <property type="term" value="F:endonuclease activity"/>
    <property type="evidence" value="ECO:0007669"/>
    <property type="project" value="UniProtKB-KW"/>
</dbReference>
<dbReference type="EMBL" id="JBHSBL010000018">
    <property type="protein sequence ID" value="MFC4067990.1"/>
    <property type="molecule type" value="Genomic_DNA"/>
</dbReference>
<sequence>MPLEDGGCVVWAGAVTGSGYGAIRDNGKVEYVHRVVARSQGWSIEGMTIDHLCHNRLCVNYRHLAVVPREENSWRATSKAWREYARYLVAQRNVEDAGMSA</sequence>
<dbReference type="Pfam" id="PF13392">
    <property type="entry name" value="HNH_3"/>
    <property type="match status" value="1"/>
</dbReference>
<protein>
    <submittedName>
        <fullName evidence="2">HNH endonuclease</fullName>
    </submittedName>
</protein>
<name>A0ABV8IYA4_9ACTN</name>
<comment type="caution">
    <text evidence="2">The sequence shown here is derived from an EMBL/GenBank/DDBJ whole genome shotgun (WGS) entry which is preliminary data.</text>
</comment>
<keyword evidence="3" id="KW-1185">Reference proteome</keyword>
<accession>A0ABV8IYA4</accession>
<keyword evidence="2" id="KW-0255">Endonuclease</keyword>
<proteinExistence type="predicted"/>
<dbReference type="RefSeq" id="WP_378069138.1">
    <property type="nucleotide sequence ID" value="NZ_JBHSBL010000018.1"/>
</dbReference>